<evidence type="ECO:0000313" key="2">
    <source>
        <dbReference type="EMBL" id="TCN24327.1"/>
    </source>
</evidence>
<protein>
    <submittedName>
        <fullName evidence="2">Uncharacterized protein</fullName>
    </submittedName>
</protein>
<keyword evidence="1" id="KW-0472">Membrane</keyword>
<reference evidence="2 3" key="1">
    <citation type="journal article" date="2015" name="Stand. Genomic Sci.">
        <title>Genomic Encyclopedia of Bacterial and Archaeal Type Strains, Phase III: the genomes of soil and plant-associated and newly described type strains.</title>
        <authorList>
            <person name="Whitman W.B."/>
            <person name="Woyke T."/>
            <person name="Klenk H.P."/>
            <person name="Zhou Y."/>
            <person name="Lilburn T.G."/>
            <person name="Beck B.J."/>
            <person name="De Vos P."/>
            <person name="Vandamme P."/>
            <person name="Eisen J.A."/>
            <person name="Garrity G."/>
            <person name="Hugenholtz P."/>
            <person name="Kyrpides N.C."/>
        </authorList>
    </citation>
    <scope>NUCLEOTIDE SEQUENCE [LARGE SCALE GENOMIC DNA]</scope>
    <source>
        <strain evidence="2 3">CV53</strain>
    </source>
</reference>
<keyword evidence="1" id="KW-0812">Transmembrane</keyword>
<feature type="transmembrane region" description="Helical" evidence="1">
    <location>
        <begin position="7"/>
        <end position="25"/>
    </location>
</feature>
<evidence type="ECO:0000256" key="1">
    <source>
        <dbReference type="SAM" id="Phobius"/>
    </source>
</evidence>
<dbReference type="EMBL" id="SLVV01000007">
    <property type="protein sequence ID" value="TCN24327.1"/>
    <property type="molecule type" value="Genomic_DNA"/>
</dbReference>
<feature type="transmembrane region" description="Helical" evidence="1">
    <location>
        <begin position="60"/>
        <end position="78"/>
    </location>
</feature>
<feature type="transmembrane region" description="Helical" evidence="1">
    <location>
        <begin position="37"/>
        <end position="53"/>
    </location>
</feature>
<dbReference type="RefSeq" id="WP_132006961.1">
    <property type="nucleotide sequence ID" value="NZ_JABUHM010000005.1"/>
</dbReference>
<gene>
    <name evidence="2" type="ORF">EV146_10719</name>
</gene>
<evidence type="ECO:0000313" key="3">
    <source>
        <dbReference type="Proteomes" id="UP000295689"/>
    </source>
</evidence>
<proteinExistence type="predicted"/>
<name>A0A4R2BBM1_9BACI</name>
<keyword evidence="3" id="KW-1185">Reference proteome</keyword>
<keyword evidence="1" id="KW-1133">Transmembrane helix</keyword>
<dbReference type="AlphaFoldDB" id="A0A4R2BBM1"/>
<accession>A0A4R2BBM1</accession>
<organism evidence="2 3">
    <name type="scientific">Mesobacillus foraminis</name>
    <dbReference type="NCBI Taxonomy" id="279826"/>
    <lineage>
        <taxon>Bacteria</taxon>
        <taxon>Bacillati</taxon>
        <taxon>Bacillota</taxon>
        <taxon>Bacilli</taxon>
        <taxon>Bacillales</taxon>
        <taxon>Bacillaceae</taxon>
        <taxon>Mesobacillus</taxon>
    </lineage>
</organism>
<sequence length="114" mass="12670">MNAPKVLGIASSAGALVYIFIFMFFNPYTGYPVAPDTIFILFFLFVAPSVLAFRSSQKASYLPLMVSGVWCLPITIYFSFSPGLFKWLFIAPLLFLLSAALMMIFITSEEGTEI</sequence>
<comment type="caution">
    <text evidence="2">The sequence shown here is derived from an EMBL/GenBank/DDBJ whole genome shotgun (WGS) entry which is preliminary data.</text>
</comment>
<dbReference type="Proteomes" id="UP000295689">
    <property type="component" value="Unassembled WGS sequence"/>
</dbReference>
<feature type="transmembrane region" description="Helical" evidence="1">
    <location>
        <begin position="84"/>
        <end position="106"/>
    </location>
</feature>